<gene>
    <name evidence="1" type="ORF">EHYA_07382</name>
</gene>
<reference evidence="1 2" key="1">
    <citation type="submission" date="2018-12" db="EMBL/GenBank/DDBJ databases">
        <title>Draft genome sequence of Embleya hyalina NBRC 13850T.</title>
        <authorList>
            <person name="Komaki H."/>
            <person name="Hosoyama A."/>
            <person name="Kimura A."/>
            <person name="Ichikawa N."/>
            <person name="Tamura T."/>
        </authorList>
    </citation>
    <scope>NUCLEOTIDE SEQUENCE [LARGE SCALE GENOMIC DNA]</scope>
    <source>
        <strain evidence="1 2">NBRC 13850</strain>
    </source>
</reference>
<proteinExistence type="predicted"/>
<name>A0A401YYN9_9ACTN</name>
<dbReference type="OrthoDB" id="3650427at2"/>
<dbReference type="RefSeq" id="WP_126641452.1">
    <property type="nucleotide sequence ID" value="NZ_BIFH01000034.1"/>
</dbReference>
<evidence type="ECO:0000313" key="2">
    <source>
        <dbReference type="Proteomes" id="UP000286931"/>
    </source>
</evidence>
<accession>A0A401YYN9</accession>
<dbReference type="EMBL" id="BIFH01000034">
    <property type="protein sequence ID" value="GCD99660.1"/>
    <property type="molecule type" value="Genomic_DNA"/>
</dbReference>
<comment type="caution">
    <text evidence="1">The sequence shown here is derived from an EMBL/GenBank/DDBJ whole genome shotgun (WGS) entry which is preliminary data.</text>
</comment>
<organism evidence="1 2">
    <name type="scientific">Embleya hyalina</name>
    <dbReference type="NCBI Taxonomy" id="516124"/>
    <lineage>
        <taxon>Bacteria</taxon>
        <taxon>Bacillati</taxon>
        <taxon>Actinomycetota</taxon>
        <taxon>Actinomycetes</taxon>
        <taxon>Kitasatosporales</taxon>
        <taxon>Streptomycetaceae</taxon>
        <taxon>Embleya</taxon>
    </lineage>
</organism>
<dbReference type="AlphaFoldDB" id="A0A401YYN9"/>
<evidence type="ECO:0000313" key="1">
    <source>
        <dbReference type="EMBL" id="GCD99660.1"/>
    </source>
</evidence>
<keyword evidence="2" id="KW-1185">Reference proteome</keyword>
<protein>
    <submittedName>
        <fullName evidence="1">Uncharacterized protein</fullName>
    </submittedName>
</protein>
<dbReference type="Proteomes" id="UP000286931">
    <property type="component" value="Unassembled WGS sequence"/>
</dbReference>
<sequence length="331" mass="35642">MHVFFQPAALSQKSVRRHYDATIARRVSFLDHERVIPGKAFRELSVSFPDGEACVWGVTPGQRGVNVSKARRIAKGDLAFFTGDKVAYLSGIVSAVWHSTPFAERLWGRDQLGQTWEWMYALDDVREHDILMDEVRAALGWKDTRNVQNLTLLVEDQGATMRALREARPGSSLSAALPAASGPDVAPSPARVVSAAVPGAGADVPAPSAGRITTGTCALCRGEVPDGFLVVAAIKTRGCSPQERGDPANVIALCTLGCESLFRLGYVAVDGGGIVVTSPQALEVPALRVHVERLALTGCEIAYRSLATAGYLAWHHARVFRDTAPLRLFET</sequence>